<name>A0A9P8PHY8_9ASCO</name>
<dbReference type="SUPFAM" id="SSF68906">
    <property type="entry name" value="SAP domain"/>
    <property type="match status" value="1"/>
</dbReference>
<gene>
    <name evidence="3" type="ORF">OGATHE_002223</name>
</gene>
<dbReference type="InterPro" id="IPR003034">
    <property type="entry name" value="SAP_dom"/>
</dbReference>
<proteinExistence type="predicted"/>
<organism evidence="3 4">
    <name type="scientific">Ogataea polymorpha</name>
    <dbReference type="NCBI Taxonomy" id="460523"/>
    <lineage>
        <taxon>Eukaryota</taxon>
        <taxon>Fungi</taxon>
        <taxon>Dikarya</taxon>
        <taxon>Ascomycota</taxon>
        <taxon>Saccharomycotina</taxon>
        <taxon>Pichiomycetes</taxon>
        <taxon>Pichiales</taxon>
        <taxon>Pichiaceae</taxon>
        <taxon>Ogataea</taxon>
    </lineage>
</organism>
<evidence type="ECO:0000259" key="2">
    <source>
        <dbReference type="PROSITE" id="PS50800"/>
    </source>
</evidence>
<dbReference type="Gene3D" id="1.10.720.30">
    <property type="entry name" value="SAP domain"/>
    <property type="match status" value="1"/>
</dbReference>
<dbReference type="Pfam" id="PF02037">
    <property type="entry name" value="SAP"/>
    <property type="match status" value="1"/>
</dbReference>
<dbReference type="InterPro" id="IPR036361">
    <property type="entry name" value="SAP_dom_sf"/>
</dbReference>
<evidence type="ECO:0000313" key="4">
    <source>
        <dbReference type="Proteomes" id="UP000788993"/>
    </source>
</evidence>
<reference evidence="3" key="1">
    <citation type="journal article" date="2021" name="Open Biol.">
        <title>Shared evolutionary footprints suggest mitochondrial oxidative damage underlies multiple complex I losses in fungi.</title>
        <authorList>
            <person name="Schikora-Tamarit M.A."/>
            <person name="Marcet-Houben M."/>
            <person name="Nosek J."/>
            <person name="Gabaldon T."/>
        </authorList>
    </citation>
    <scope>NUCLEOTIDE SEQUENCE</scope>
    <source>
        <strain evidence="3">NCAIM Y.01608</strain>
    </source>
</reference>
<comment type="caution">
    <text evidence="3">The sequence shown here is derived from an EMBL/GenBank/DDBJ whole genome shotgun (WGS) entry which is preliminary data.</text>
</comment>
<accession>A0A9P8PHY8</accession>
<protein>
    <recommendedName>
        <fullName evidence="2">SAP domain-containing protein</fullName>
    </recommendedName>
</protein>
<dbReference type="EMBL" id="JAEUBD010000753">
    <property type="protein sequence ID" value="KAH3672578.1"/>
    <property type="molecule type" value="Genomic_DNA"/>
</dbReference>
<dbReference type="SMART" id="SM00513">
    <property type="entry name" value="SAP"/>
    <property type="match status" value="1"/>
</dbReference>
<sequence>MLRSAKSLPTIGAVYRQTMQKEVTNASRRFAHQRPKPGFSKDDLAIRPNEVLSQVSIRSVHQTSKTQLIMDLGSNSKYASMNLQGLKTECKRRGLKVSGRKIDLVQRLIQNDTSSVSSPVMSRTITTKTKTATPAKTAQKATKINARELSSTASKQAKGDSSTIDFYKVPQKAYPVPDGRPPMKVPSLSTKASLKDPAPDTKNSAEAVLQAVDTAPVSKSGQVLQTTAEKIHGAAEKSRKDTLFFGIFGLLTLGWWSQKSKDGRQ</sequence>
<evidence type="ECO:0000313" key="3">
    <source>
        <dbReference type="EMBL" id="KAH3672578.1"/>
    </source>
</evidence>
<dbReference type="AlphaFoldDB" id="A0A9P8PHY8"/>
<dbReference type="PROSITE" id="PS50800">
    <property type="entry name" value="SAP"/>
    <property type="match status" value="1"/>
</dbReference>
<reference evidence="3" key="2">
    <citation type="submission" date="2021-01" db="EMBL/GenBank/DDBJ databases">
        <authorList>
            <person name="Schikora-Tamarit M.A."/>
        </authorList>
    </citation>
    <scope>NUCLEOTIDE SEQUENCE</scope>
    <source>
        <strain evidence="3">NCAIM Y.01608</strain>
    </source>
</reference>
<evidence type="ECO:0000256" key="1">
    <source>
        <dbReference type="SAM" id="MobiDB-lite"/>
    </source>
</evidence>
<feature type="domain" description="SAP" evidence="2">
    <location>
        <begin position="78"/>
        <end position="112"/>
    </location>
</feature>
<feature type="region of interest" description="Disordered" evidence="1">
    <location>
        <begin position="173"/>
        <end position="201"/>
    </location>
</feature>
<keyword evidence="4" id="KW-1185">Reference proteome</keyword>
<dbReference type="Proteomes" id="UP000788993">
    <property type="component" value="Unassembled WGS sequence"/>
</dbReference>